<dbReference type="InterPro" id="IPR000394">
    <property type="entry name" value="RNA_pol_sigma_54"/>
</dbReference>
<dbReference type="EMBL" id="CP025958">
    <property type="protein sequence ID" value="AWM38399.1"/>
    <property type="molecule type" value="Genomic_DNA"/>
</dbReference>
<evidence type="ECO:0000256" key="5">
    <source>
        <dbReference type="ARBA" id="ARBA00023015"/>
    </source>
</evidence>
<dbReference type="InterPro" id="IPR007046">
    <property type="entry name" value="RNA_pol_sigma_54_core-bd"/>
</dbReference>
<dbReference type="KEGG" id="gog:C1280_16305"/>
<dbReference type="Pfam" id="PF04552">
    <property type="entry name" value="Sigma54_DBD"/>
    <property type="match status" value="1"/>
</dbReference>
<keyword evidence="9" id="KW-0175">Coiled coil</keyword>
<feature type="region of interest" description="Disordered" evidence="10">
    <location>
        <begin position="57"/>
        <end position="79"/>
    </location>
</feature>
<proteinExistence type="inferred from homology"/>
<dbReference type="PROSITE" id="PS00718">
    <property type="entry name" value="SIGMA54_2"/>
    <property type="match status" value="1"/>
</dbReference>
<dbReference type="PROSITE" id="PS50044">
    <property type="entry name" value="SIGMA54_3"/>
    <property type="match status" value="1"/>
</dbReference>
<dbReference type="GO" id="GO:0006352">
    <property type="term" value="P:DNA-templated transcription initiation"/>
    <property type="evidence" value="ECO:0007669"/>
    <property type="project" value="InterPro"/>
</dbReference>
<evidence type="ECO:0000256" key="6">
    <source>
        <dbReference type="ARBA" id="ARBA00023082"/>
    </source>
</evidence>
<name>A0A2Z3GVG9_9BACT</name>
<protein>
    <submittedName>
        <fullName evidence="13">RNA polymerase sigma-54 factor</fullName>
    </submittedName>
</protein>
<reference evidence="13 14" key="1">
    <citation type="submission" date="2018-01" db="EMBL/GenBank/DDBJ databases">
        <title>G. obscuriglobus.</title>
        <authorList>
            <person name="Franke J."/>
            <person name="Blomberg W."/>
            <person name="Selmecki A."/>
        </authorList>
    </citation>
    <scope>NUCLEOTIDE SEQUENCE [LARGE SCALE GENOMIC DNA]</scope>
    <source>
        <strain evidence="13 14">DSM 5831</strain>
    </source>
</reference>
<evidence type="ECO:0000256" key="10">
    <source>
        <dbReference type="SAM" id="MobiDB-lite"/>
    </source>
</evidence>
<dbReference type="PANTHER" id="PTHR32248:SF4">
    <property type="entry name" value="RNA POLYMERASE SIGMA-54 FACTOR"/>
    <property type="match status" value="1"/>
</dbReference>
<gene>
    <name evidence="13" type="primary">rpoN</name>
    <name evidence="13" type="ORF">C1280_16305</name>
</gene>
<dbReference type="PANTHER" id="PTHR32248">
    <property type="entry name" value="RNA POLYMERASE SIGMA-54 FACTOR"/>
    <property type="match status" value="1"/>
</dbReference>
<dbReference type="GO" id="GO:0016987">
    <property type="term" value="F:sigma factor activity"/>
    <property type="evidence" value="ECO:0007669"/>
    <property type="project" value="UniProtKB-KW"/>
</dbReference>
<dbReference type="GO" id="GO:0001216">
    <property type="term" value="F:DNA-binding transcription activator activity"/>
    <property type="evidence" value="ECO:0007669"/>
    <property type="project" value="InterPro"/>
</dbReference>
<keyword evidence="2" id="KW-0240">DNA-directed RNA polymerase</keyword>
<dbReference type="InterPro" id="IPR038709">
    <property type="entry name" value="RpoN_core-bd_sf"/>
</dbReference>
<dbReference type="NCBIfam" id="TIGR02395">
    <property type="entry name" value="rpoN_sigma"/>
    <property type="match status" value="1"/>
</dbReference>
<keyword evidence="8" id="KW-0804">Transcription</keyword>
<comment type="similarity">
    <text evidence="1">Belongs to the sigma-54 factor family.</text>
</comment>
<evidence type="ECO:0000259" key="12">
    <source>
        <dbReference type="Pfam" id="PF04963"/>
    </source>
</evidence>
<evidence type="ECO:0000256" key="9">
    <source>
        <dbReference type="SAM" id="Coils"/>
    </source>
</evidence>
<dbReference type="PRINTS" id="PR00045">
    <property type="entry name" value="SIGMA54FCT"/>
</dbReference>
<keyword evidence="3" id="KW-0808">Transferase</keyword>
<evidence type="ECO:0000256" key="4">
    <source>
        <dbReference type="ARBA" id="ARBA00022695"/>
    </source>
</evidence>
<evidence type="ECO:0000256" key="8">
    <source>
        <dbReference type="ARBA" id="ARBA00023163"/>
    </source>
</evidence>
<accession>A0A2Z3GVG9</accession>
<evidence type="ECO:0000256" key="2">
    <source>
        <dbReference type="ARBA" id="ARBA00022478"/>
    </source>
</evidence>
<dbReference type="RefSeq" id="WP_081471625.1">
    <property type="nucleotide sequence ID" value="NZ_CP025958.1"/>
</dbReference>
<dbReference type="AlphaFoldDB" id="A0A2Z3GVG9"/>
<dbReference type="Pfam" id="PF00309">
    <property type="entry name" value="Sigma54_AID"/>
    <property type="match status" value="1"/>
</dbReference>
<keyword evidence="5" id="KW-0805">Transcription regulation</keyword>
<evidence type="ECO:0000256" key="7">
    <source>
        <dbReference type="ARBA" id="ARBA00023125"/>
    </source>
</evidence>
<dbReference type="InterPro" id="IPR007634">
    <property type="entry name" value="RNA_pol_sigma_54_DNA-bd"/>
</dbReference>
<dbReference type="GO" id="GO:0000428">
    <property type="term" value="C:DNA-directed RNA polymerase complex"/>
    <property type="evidence" value="ECO:0007669"/>
    <property type="project" value="UniProtKB-KW"/>
</dbReference>
<keyword evidence="6" id="KW-0731">Sigma factor</keyword>
<evidence type="ECO:0000259" key="11">
    <source>
        <dbReference type="Pfam" id="PF04552"/>
    </source>
</evidence>
<dbReference type="GO" id="GO:0016779">
    <property type="term" value="F:nucleotidyltransferase activity"/>
    <property type="evidence" value="ECO:0007669"/>
    <property type="project" value="UniProtKB-KW"/>
</dbReference>
<feature type="coiled-coil region" evidence="9">
    <location>
        <begin position="28"/>
        <end position="55"/>
    </location>
</feature>
<dbReference type="Proteomes" id="UP000245802">
    <property type="component" value="Chromosome"/>
</dbReference>
<organism evidence="13 14">
    <name type="scientific">Gemmata obscuriglobus</name>
    <dbReference type="NCBI Taxonomy" id="114"/>
    <lineage>
        <taxon>Bacteria</taxon>
        <taxon>Pseudomonadati</taxon>
        <taxon>Planctomycetota</taxon>
        <taxon>Planctomycetia</taxon>
        <taxon>Gemmatales</taxon>
        <taxon>Gemmataceae</taxon>
        <taxon>Gemmata</taxon>
    </lineage>
</organism>
<dbReference type="GO" id="GO:0003677">
    <property type="term" value="F:DNA binding"/>
    <property type="evidence" value="ECO:0007669"/>
    <property type="project" value="UniProtKB-KW"/>
</dbReference>
<keyword evidence="14" id="KW-1185">Reference proteome</keyword>
<sequence>MSGIRLGINLVQRPDLRQVLAPRMIQSMEILQLSITDLQAKIDDALQENPFLELKEKLGETDEPPTDFNPDAPLKHDETGDLEFNRLEELNRDWDDHFNEEHRGSRASLEEEGDRKLEAMANMPDRPPSLQDYLADQIGELDIEEDDRRLARHICSFVDRTGYLGARERANENDDKDTFRTVTLEEIAALYDRLVTPEDVEDVLVHVVQRLEPAGVAARDLKECLLLQVPHDAPHADALRTLIRDHLEDVAYNRIPVIQKATRLEIAAIQEAIEEIHHLDPKPGLKFSDSGTQYVMPDVVVERADDNDYTVRLTDEWVPRIRVSKRVVDMCKRQDLDDKVKDKLRQKLQQADWLVKAVEQRRNTLMKVTKAIIDHQRAFLDFGPEHIQPLKMQQIADQVKVHVTTVSRAVDDKWVQTPRGVFPLKRFFGGGKAKDENDVNSEVVAYEVMKQKLLELVSNEDKANPLSDEELVARLKAGGCPVARRTVTKYRKMLKIPSSRQRKDWSLSGTP</sequence>
<evidence type="ECO:0000256" key="1">
    <source>
        <dbReference type="ARBA" id="ARBA00008798"/>
    </source>
</evidence>
<evidence type="ECO:0000313" key="13">
    <source>
        <dbReference type="EMBL" id="AWM38399.1"/>
    </source>
</evidence>
<dbReference type="PIRSF" id="PIRSF000774">
    <property type="entry name" value="RpoN"/>
    <property type="match status" value="1"/>
</dbReference>
<dbReference type="Pfam" id="PF04963">
    <property type="entry name" value="Sigma54_CBD"/>
    <property type="match status" value="1"/>
</dbReference>
<evidence type="ECO:0000256" key="3">
    <source>
        <dbReference type="ARBA" id="ARBA00022679"/>
    </source>
</evidence>
<feature type="domain" description="RNA polymerase sigma factor 54 core-binding" evidence="12">
    <location>
        <begin position="121"/>
        <end position="325"/>
    </location>
</feature>
<dbReference type="Gene3D" id="1.10.10.60">
    <property type="entry name" value="Homeodomain-like"/>
    <property type="match status" value="1"/>
</dbReference>
<dbReference type="Gene3D" id="1.10.10.1330">
    <property type="entry name" value="RNA polymerase sigma-54 factor, core-binding domain"/>
    <property type="match status" value="1"/>
</dbReference>
<dbReference type="OrthoDB" id="9814402at2"/>
<keyword evidence="4" id="KW-0548">Nucleotidyltransferase</keyword>
<evidence type="ECO:0000313" key="14">
    <source>
        <dbReference type="Proteomes" id="UP000245802"/>
    </source>
</evidence>
<feature type="domain" description="RNA polymerase sigma factor 54 DNA-binding" evidence="11">
    <location>
        <begin position="343"/>
        <end position="503"/>
    </location>
</feature>
<keyword evidence="7" id="KW-0238">DNA-binding</keyword>